<organism evidence="8 9">
    <name type="scientific">Ruminiclostridium hungatei</name>
    <name type="common">Clostridium hungatei</name>
    <dbReference type="NCBI Taxonomy" id="48256"/>
    <lineage>
        <taxon>Bacteria</taxon>
        <taxon>Bacillati</taxon>
        <taxon>Bacillota</taxon>
        <taxon>Clostridia</taxon>
        <taxon>Eubacteriales</taxon>
        <taxon>Oscillospiraceae</taxon>
        <taxon>Ruminiclostridium</taxon>
    </lineage>
</organism>
<dbReference type="STRING" id="48256.CLHUN_09110"/>
<dbReference type="InterPro" id="IPR000064">
    <property type="entry name" value="NLP_P60_dom"/>
</dbReference>
<evidence type="ECO:0000256" key="4">
    <source>
        <dbReference type="ARBA" id="ARBA00022807"/>
    </source>
</evidence>
<dbReference type="AlphaFoldDB" id="A0A1V4SPZ7"/>
<name>A0A1V4SPZ7_RUMHU</name>
<comment type="caution">
    <text evidence="8">The sequence shown here is derived from an EMBL/GenBank/DDBJ whole genome shotgun (WGS) entry which is preliminary data.</text>
</comment>
<comment type="similarity">
    <text evidence="1">Belongs to the peptidase C40 family.</text>
</comment>
<feature type="chain" id="PRO_5039716973" evidence="6">
    <location>
        <begin position="21"/>
        <end position="275"/>
    </location>
</feature>
<protein>
    <submittedName>
        <fullName evidence="8">D-gamma-glutamyl-meso-diaminopimelic acid endopeptidase CwlS</fullName>
        <ecNumber evidence="8">3.4.19.11</ecNumber>
    </submittedName>
</protein>
<accession>A0A1V4SPZ7</accession>
<keyword evidence="4" id="KW-0788">Thiol protease</keyword>
<dbReference type="PANTHER" id="PTHR47053:SF1">
    <property type="entry name" value="MUREIN DD-ENDOPEPTIDASE MEPH-RELATED"/>
    <property type="match status" value="1"/>
</dbReference>
<sequence>MNKKLMASGMALALCLTAIAPVYKNLSYNREILEPAKIQQQTGTQAEDLIIWESETMKAEDIATKSMNAPIAETAVKAASTAPAAKSTAAAAKASAPAVKKSATASKNTGTALKKSSSTSNTKTASKARTSVSRGGSSASTVRATSTGTASAASSKASAVIATAKSYIGIPYVWGGVTPSGFDCSGFTQYVLNKNGITIPRVTSDQFGTGTSVSKSSLRAGDLVFFTTYKPGPSHVGFYMGGGKFIHASSSKGVTISSLDSTYYSSRYIGAKRVF</sequence>
<evidence type="ECO:0000256" key="1">
    <source>
        <dbReference type="ARBA" id="ARBA00007074"/>
    </source>
</evidence>
<dbReference type="EMBL" id="MZGX01000004">
    <property type="protein sequence ID" value="OPX45536.1"/>
    <property type="molecule type" value="Genomic_DNA"/>
</dbReference>
<evidence type="ECO:0000256" key="3">
    <source>
        <dbReference type="ARBA" id="ARBA00022801"/>
    </source>
</evidence>
<evidence type="ECO:0000256" key="6">
    <source>
        <dbReference type="SAM" id="SignalP"/>
    </source>
</evidence>
<keyword evidence="6" id="KW-0732">Signal</keyword>
<dbReference type="PANTHER" id="PTHR47053">
    <property type="entry name" value="MUREIN DD-ENDOPEPTIDASE MEPH-RELATED"/>
    <property type="match status" value="1"/>
</dbReference>
<dbReference type="PROSITE" id="PS51935">
    <property type="entry name" value="NLPC_P60"/>
    <property type="match status" value="1"/>
</dbReference>
<gene>
    <name evidence="8" type="primary">cwlS_1</name>
    <name evidence="8" type="ORF">CLHUN_09110</name>
</gene>
<evidence type="ECO:0000256" key="5">
    <source>
        <dbReference type="SAM" id="MobiDB-lite"/>
    </source>
</evidence>
<dbReference type="InterPro" id="IPR051202">
    <property type="entry name" value="Peptidase_C40"/>
</dbReference>
<dbReference type="GO" id="GO:0008234">
    <property type="term" value="F:cysteine-type peptidase activity"/>
    <property type="evidence" value="ECO:0007669"/>
    <property type="project" value="UniProtKB-KW"/>
</dbReference>
<keyword evidence="3 8" id="KW-0378">Hydrolase</keyword>
<reference evidence="8 9" key="1">
    <citation type="submission" date="2017-03" db="EMBL/GenBank/DDBJ databases">
        <title>Genome sequence of Clostridium hungatei DSM 14427.</title>
        <authorList>
            <person name="Poehlein A."/>
            <person name="Daniel R."/>
        </authorList>
    </citation>
    <scope>NUCLEOTIDE SEQUENCE [LARGE SCALE GENOMIC DNA]</scope>
    <source>
        <strain evidence="8 9">DSM 14427</strain>
    </source>
</reference>
<dbReference type="GO" id="GO:0006508">
    <property type="term" value="P:proteolysis"/>
    <property type="evidence" value="ECO:0007669"/>
    <property type="project" value="UniProtKB-KW"/>
</dbReference>
<evidence type="ECO:0000313" key="8">
    <source>
        <dbReference type="EMBL" id="OPX45536.1"/>
    </source>
</evidence>
<evidence type="ECO:0000313" key="9">
    <source>
        <dbReference type="Proteomes" id="UP000191554"/>
    </source>
</evidence>
<dbReference type="Pfam" id="PF00877">
    <property type="entry name" value="NLPC_P60"/>
    <property type="match status" value="1"/>
</dbReference>
<keyword evidence="2" id="KW-0645">Protease</keyword>
<feature type="domain" description="NlpC/P60" evidence="7">
    <location>
        <begin position="154"/>
        <end position="275"/>
    </location>
</feature>
<dbReference type="InterPro" id="IPR038765">
    <property type="entry name" value="Papain-like_cys_pep_sf"/>
</dbReference>
<evidence type="ECO:0000259" key="7">
    <source>
        <dbReference type="PROSITE" id="PS51935"/>
    </source>
</evidence>
<feature type="region of interest" description="Disordered" evidence="5">
    <location>
        <begin position="105"/>
        <end position="147"/>
    </location>
</feature>
<proteinExistence type="inferred from homology"/>
<dbReference type="SUPFAM" id="SSF54001">
    <property type="entry name" value="Cysteine proteinases"/>
    <property type="match status" value="1"/>
</dbReference>
<dbReference type="Proteomes" id="UP000191554">
    <property type="component" value="Unassembled WGS sequence"/>
</dbReference>
<evidence type="ECO:0000256" key="2">
    <source>
        <dbReference type="ARBA" id="ARBA00022670"/>
    </source>
</evidence>
<dbReference type="EC" id="3.4.19.11" evidence="8"/>
<dbReference type="Gene3D" id="3.90.1720.10">
    <property type="entry name" value="endopeptidase domain like (from Nostoc punctiforme)"/>
    <property type="match status" value="1"/>
</dbReference>
<dbReference type="RefSeq" id="WP_242656438.1">
    <property type="nucleotide sequence ID" value="NZ_MZGX01000004.1"/>
</dbReference>
<feature type="signal peptide" evidence="6">
    <location>
        <begin position="1"/>
        <end position="20"/>
    </location>
</feature>
<keyword evidence="9" id="KW-1185">Reference proteome</keyword>